<organism evidence="4 7">
    <name type="scientific">Acinetobacter baumannii</name>
    <dbReference type="NCBI Taxonomy" id="470"/>
    <lineage>
        <taxon>Bacteria</taxon>
        <taxon>Pseudomonadati</taxon>
        <taxon>Pseudomonadota</taxon>
        <taxon>Gammaproteobacteria</taxon>
        <taxon>Moraxellales</taxon>
        <taxon>Moraxellaceae</taxon>
        <taxon>Acinetobacter</taxon>
        <taxon>Acinetobacter calcoaceticus/baumannii complex</taxon>
    </lineage>
</organism>
<dbReference type="Proteomes" id="UP000076296">
    <property type="component" value="Unassembled WGS sequence"/>
</dbReference>
<dbReference type="Proteomes" id="UP000480763">
    <property type="component" value="Unassembled WGS sequence"/>
</dbReference>
<dbReference type="AlphaFoldDB" id="A0A0G4QNQ5"/>
<dbReference type="Proteomes" id="UP000315888">
    <property type="component" value="Unassembled WGS sequence"/>
</dbReference>
<reference evidence="1 5" key="1">
    <citation type="submission" date="2015-12" db="EMBL/GenBank/DDBJ databases">
        <authorList>
            <person name="Wibberg D."/>
        </authorList>
    </citation>
    <scope>NUCLEOTIDE SEQUENCE [LARGE SCALE GENOMIC DNA]</scope>
    <source>
        <strain evidence="1">R2091</strain>
    </source>
</reference>
<evidence type="ECO:0000313" key="7">
    <source>
        <dbReference type="Proteomes" id="UP000315888"/>
    </source>
</evidence>
<evidence type="ECO:0000313" key="2">
    <source>
        <dbReference type="EMBL" id="KZA21410.1"/>
    </source>
</evidence>
<name>A0A0G4QNQ5_ACIBA</name>
<evidence type="ECO:0000313" key="1">
    <source>
        <dbReference type="EMBL" id="CUW34670.1"/>
    </source>
</evidence>
<gene>
    <name evidence="1" type="ORF">ABR2091_1267</name>
    <name evidence="4" type="ORF">FJU42_14245</name>
    <name evidence="3" type="ORF">GSE42_07415</name>
    <name evidence="2" type="ORF">LV35_00487</name>
</gene>
<dbReference type="EMBL" id="VHGY01000037">
    <property type="protein sequence ID" value="TPU62200.1"/>
    <property type="molecule type" value="Genomic_DNA"/>
</dbReference>
<reference evidence="4 7" key="4">
    <citation type="submission" date="2019-06" db="EMBL/GenBank/DDBJ databases">
        <title>A Diverse Panel of Clinical Acinetobacter baumannii for Research Use.</title>
        <authorList>
            <person name="Mcgann P."/>
            <person name="Snesrud E."/>
            <person name="Galac M.R."/>
        </authorList>
    </citation>
    <scope>NUCLEOTIDE SEQUENCE [LARGE SCALE GENOMIC DNA]</scope>
    <source>
        <strain evidence="4 7">MRSN14237</strain>
    </source>
</reference>
<evidence type="ECO:0000313" key="8">
    <source>
        <dbReference type="Proteomes" id="UP000480763"/>
    </source>
</evidence>
<dbReference type="EMBL" id="LRDT01000007">
    <property type="protein sequence ID" value="KZA21410.1"/>
    <property type="molecule type" value="Genomic_DNA"/>
</dbReference>
<evidence type="ECO:0000313" key="6">
    <source>
        <dbReference type="Proteomes" id="UP000076296"/>
    </source>
</evidence>
<evidence type="ECO:0000313" key="5">
    <source>
        <dbReference type="Proteomes" id="UP000066661"/>
    </source>
</evidence>
<accession>A0A0G4QNQ5</accession>
<dbReference type="EMBL" id="LN997846">
    <property type="protein sequence ID" value="CUW34670.1"/>
    <property type="molecule type" value="Genomic_DNA"/>
</dbReference>
<reference evidence="3 8" key="3">
    <citation type="journal article" date="2017" name="Ann. Clin. Microbiol. Antimicrob.">
        <title>New eight genes identified at the clinical multidrug-resistant Acinetobacter baumannii DMS06669 strain in a Vietnam hospital.</title>
        <authorList>
            <person name="Si-Tuan N."/>
            <person name="Ngoc H.M."/>
            <person name="Hang P.T.T."/>
            <person name="Nguyen C."/>
            <person name="Van P.H."/>
            <person name="Huong N.T."/>
        </authorList>
    </citation>
    <scope>NUCLEOTIDE SEQUENCE [LARGE SCALE GENOMIC DNA]</scope>
    <source>
        <strain evidence="3 8">DMS06669</strain>
    </source>
</reference>
<proteinExistence type="predicted"/>
<reference evidence="3" key="5">
    <citation type="submission" date="2019-12" db="EMBL/GenBank/DDBJ databases">
        <authorList>
            <person name="Nguyen S.-T."/>
        </authorList>
    </citation>
    <scope>NUCLEOTIDE SEQUENCE</scope>
    <source>
        <strain evidence="3">DMS06669</strain>
    </source>
</reference>
<protein>
    <submittedName>
        <fullName evidence="4">Uncharacterized protein</fullName>
    </submittedName>
</protein>
<evidence type="ECO:0000313" key="4">
    <source>
        <dbReference type="EMBL" id="TPU62200.1"/>
    </source>
</evidence>
<sequence length="466" mass="54864">MKFKRPIHSKIFTPNMLREPQDFFKRVHNYCNFFPEMLPEKCGFWEPLKTPFSPEIIEKLVPNDKGGAADRLLCQRLKKPRYQGSFWPSLHGETHSEEYLTSEFTQIDQHKLINYLKTTTLQFNADLAIIDANRHSEPQLGIKEGWRGVTPFSHELKHWLPDMYWGTVFGKPYVDLFGLECLLSTPAYKVEKLSDDAVYIQLTEQVQDIFEKTEHVDEQREIVKHHLGSDAFWSPEKAYVINTDYRVLKGLSEHNVIHIPLQTNYTDVFRVPHFNLISDAYMQAEVPPENIYTYLKEIKEFGTDQWIIQLSQAWLLRMFDPIALGYGVEDVYSHGEVSEIEFFYKPDGYDAPIEKELFIGAWDRPEQETMSRQKYAESILQVLASNYPLAQSEWSNVESKVDHFEEYSEVYLDQIDQQEFNLFRIAIKVIVFERFFVKVTFMDYWCNDLSESQEISNPIFNSFKAK</sequence>
<reference evidence="2 6" key="2">
    <citation type="submission" date="2016-01" db="EMBL/GenBank/DDBJ databases">
        <title>Draft sequences of Acinetobacter baumannii isolates from wounded military personnel.</title>
        <authorList>
            <person name="Arivett B.A."/>
            <person name="Fiester S.E."/>
            <person name="Ream D.C."/>
            <person name="Actis L.A."/>
        </authorList>
    </citation>
    <scope>NUCLEOTIDE SEQUENCE [LARGE SCALE GENOMIC DNA]</scope>
    <source>
        <strain evidence="2 6">AB2828</strain>
    </source>
</reference>
<dbReference type="EMBL" id="WWCH01000001">
    <property type="protein sequence ID" value="MYM77753.1"/>
    <property type="molecule type" value="Genomic_DNA"/>
</dbReference>
<dbReference type="Proteomes" id="UP000066661">
    <property type="component" value="Chromosome I"/>
</dbReference>
<dbReference type="RefSeq" id="WP_000669679.1">
    <property type="nucleotide sequence ID" value="NZ_BHFY01000089.1"/>
</dbReference>
<evidence type="ECO:0000313" key="3">
    <source>
        <dbReference type="EMBL" id="MYM77753.1"/>
    </source>
</evidence>